<dbReference type="InterPro" id="IPR040411">
    <property type="entry name" value="At5g23160-like"/>
</dbReference>
<dbReference type="SMR" id="V7BX89"/>
<evidence type="ECO:0000313" key="3">
    <source>
        <dbReference type="Proteomes" id="UP000000226"/>
    </source>
</evidence>
<keyword evidence="1" id="KW-0472">Membrane</keyword>
<proteinExistence type="predicted"/>
<keyword evidence="3" id="KW-1185">Reference proteome</keyword>
<evidence type="ECO:0000313" key="2">
    <source>
        <dbReference type="EMBL" id="ESW21645.1"/>
    </source>
</evidence>
<feature type="transmembrane region" description="Helical" evidence="1">
    <location>
        <begin position="193"/>
        <end position="224"/>
    </location>
</feature>
<dbReference type="eggNOG" id="ENOG502SWDI">
    <property type="taxonomic scope" value="Eukaryota"/>
</dbReference>
<dbReference type="PANTHER" id="PTHR34379:SF6">
    <property type="entry name" value="PROTEIN 3F"/>
    <property type="match status" value="1"/>
</dbReference>
<sequence>MESKNKPKRSLLTRLKPPMGIMDVLSSSPPVPKRNASDPVLSYLAVADKDGAVFPTMLSSMFGVGDMCEIRRRKWKAIRSALNETTLMRLVVKRRKANKNKLSLSRSISNLEQSTQKISMAKTKSSYRTCSNVTSTFYSSSPRASYLTSTVSSLSTGHVSSFSTHQTLPSSNGPTKQKQCGVEDKKLLFDSNIGLCCVLLFSLLFFIMWGKFLAILFTSMWLYLVPRGGRMTCNEGGWCGESEFEMVKTNLKKKVVIYGIDD</sequence>
<dbReference type="OMA" id="FGVGDMC"/>
<dbReference type="OrthoDB" id="1886721at2759"/>
<name>V7BX89_PHAVU</name>
<keyword evidence="1" id="KW-0812">Transmembrane</keyword>
<organism evidence="2 3">
    <name type="scientific">Phaseolus vulgaris</name>
    <name type="common">Kidney bean</name>
    <name type="synonym">French bean</name>
    <dbReference type="NCBI Taxonomy" id="3885"/>
    <lineage>
        <taxon>Eukaryota</taxon>
        <taxon>Viridiplantae</taxon>
        <taxon>Streptophyta</taxon>
        <taxon>Embryophyta</taxon>
        <taxon>Tracheophyta</taxon>
        <taxon>Spermatophyta</taxon>
        <taxon>Magnoliopsida</taxon>
        <taxon>eudicotyledons</taxon>
        <taxon>Gunneridae</taxon>
        <taxon>Pentapetalae</taxon>
        <taxon>rosids</taxon>
        <taxon>fabids</taxon>
        <taxon>Fabales</taxon>
        <taxon>Fabaceae</taxon>
        <taxon>Papilionoideae</taxon>
        <taxon>50 kb inversion clade</taxon>
        <taxon>NPAAA clade</taxon>
        <taxon>indigoferoid/millettioid clade</taxon>
        <taxon>Phaseoleae</taxon>
        <taxon>Phaseolus</taxon>
    </lineage>
</organism>
<reference evidence="3" key="1">
    <citation type="journal article" date="2014" name="Nat. Genet.">
        <title>A reference genome for common bean and genome-wide analysis of dual domestications.</title>
        <authorList>
            <person name="Schmutz J."/>
            <person name="McClean P.E."/>
            <person name="Mamidi S."/>
            <person name="Wu G.A."/>
            <person name="Cannon S.B."/>
            <person name="Grimwood J."/>
            <person name="Jenkins J."/>
            <person name="Shu S."/>
            <person name="Song Q."/>
            <person name="Chavarro C."/>
            <person name="Torres-Torres M."/>
            <person name="Geffroy V."/>
            <person name="Moghaddam S.M."/>
            <person name="Gao D."/>
            <person name="Abernathy B."/>
            <person name="Barry K."/>
            <person name="Blair M."/>
            <person name="Brick M.A."/>
            <person name="Chovatia M."/>
            <person name="Gepts P."/>
            <person name="Goodstein D.M."/>
            <person name="Gonzales M."/>
            <person name="Hellsten U."/>
            <person name="Hyten D.L."/>
            <person name="Jia G."/>
            <person name="Kelly J.D."/>
            <person name="Kudrna D."/>
            <person name="Lee R."/>
            <person name="Richard M.M."/>
            <person name="Miklas P.N."/>
            <person name="Osorno J.M."/>
            <person name="Rodrigues J."/>
            <person name="Thareau V."/>
            <person name="Urrea C.A."/>
            <person name="Wang M."/>
            <person name="Yu Y."/>
            <person name="Zhang M."/>
            <person name="Wing R.A."/>
            <person name="Cregan P.B."/>
            <person name="Rokhsar D.S."/>
            <person name="Jackson S.A."/>
        </authorList>
    </citation>
    <scope>NUCLEOTIDE SEQUENCE [LARGE SCALE GENOMIC DNA]</scope>
    <source>
        <strain evidence="3">cv. G19833</strain>
    </source>
</reference>
<dbReference type="Gramene" id="ESW21645">
    <property type="protein sequence ID" value="ESW21645"/>
    <property type="gene ID" value="PHAVU_005G087600g"/>
</dbReference>
<evidence type="ECO:0000256" key="1">
    <source>
        <dbReference type="SAM" id="Phobius"/>
    </source>
</evidence>
<dbReference type="PANTHER" id="PTHR34379">
    <property type="entry name" value="OS07G0553800 PROTEIN"/>
    <property type="match status" value="1"/>
</dbReference>
<dbReference type="EMBL" id="CM002292">
    <property type="protein sequence ID" value="ESW21645.1"/>
    <property type="molecule type" value="Genomic_DNA"/>
</dbReference>
<dbReference type="AlphaFoldDB" id="V7BX89"/>
<dbReference type="Proteomes" id="UP000000226">
    <property type="component" value="Chromosome 5"/>
</dbReference>
<protein>
    <submittedName>
        <fullName evidence="2">Uncharacterized protein</fullName>
    </submittedName>
</protein>
<gene>
    <name evidence="2" type="ORF">PHAVU_005G087600g</name>
</gene>
<accession>V7BX89</accession>
<keyword evidence="1" id="KW-1133">Transmembrane helix</keyword>